<keyword evidence="3" id="KW-1185">Reference proteome</keyword>
<name>A0ABP8GSJ9_9BURK</name>
<proteinExistence type="predicted"/>
<evidence type="ECO:0000313" key="3">
    <source>
        <dbReference type="Proteomes" id="UP001501671"/>
    </source>
</evidence>
<dbReference type="EMBL" id="BAABFO010000006">
    <property type="protein sequence ID" value="GAA4329239.1"/>
    <property type="molecule type" value="Genomic_DNA"/>
</dbReference>
<feature type="region of interest" description="Disordered" evidence="1">
    <location>
        <begin position="119"/>
        <end position="139"/>
    </location>
</feature>
<evidence type="ECO:0008006" key="4">
    <source>
        <dbReference type="Google" id="ProtNLM"/>
    </source>
</evidence>
<gene>
    <name evidence="2" type="ORF">GCM10023144_15780</name>
</gene>
<protein>
    <recommendedName>
        <fullName evidence="4">DUF3318 domain-containing protein</fullName>
    </recommendedName>
</protein>
<organism evidence="2 3">
    <name type="scientific">Pigmentiphaga soli</name>
    <dbReference type="NCBI Taxonomy" id="1007095"/>
    <lineage>
        <taxon>Bacteria</taxon>
        <taxon>Pseudomonadati</taxon>
        <taxon>Pseudomonadota</taxon>
        <taxon>Betaproteobacteria</taxon>
        <taxon>Burkholderiales</taxon>
        <taxon>Alcaligenaceae</taxon>
        <taxon>Pigmentiphaga</taxon>
    </lineage>
</organism>
<dbReference type="Proteomes" id="UP001501671">
    <property type="component" value="Unassembled WGS sequence"/>
</dbReference>
<comment type="caution">
    <text evidence="2">The sequence shown here is derived from an EMBL/GenBank/DDBJ whole genome shotgun (WGS) entry which is preliminary data.</text>
</comment>
<accession>A0ABP8GSJ9</accession>
<reference evidence="3" key="1">
    <citation type="journal article" date="2019" name="Int. J. Syst. Evol. Microbiol.">
        <title>The Global Catalogue of Microorganisms (GCM) 10K type strain sequencing project: providing services to taxonomists for standard genome sequencing and annotation.</title>
        <authorList>
            <consortium name="The Broad Institute Genomics Platform"/>
            <consortium name="The Broad Institute Genome Sequencing Center for Infectious Disease"/>
            <person name="Wu L."/>
            <person name="Ma J."/>
        </authorList>
    </citation>
    <scope>NUCLEOTIDE SEQUENCE [LARGE SCALE GENOMIC DNA]</scope>
    <source>
        <strain evidence="3">JCM 17666</strain>
    </source>
</reference>
<evidence type="ECO:0000313" key="2">
    <source>
        <dbReference type="EMBL" id="GAA4329239.1"/>
    </source>
</evidence>
<evidence type="ECO:0000256" key="1">
    <source>
        <dbReference type="SAM" id="MobiDB-lite"/>
    </source>
</evidence>
<dbReference type="RefSeq" id="WP_345248058.1">
    <property type="nucleotide sequence ID" value="NZ_BAABFO010000006.1"/>
</dbReference>
<sequence length="139" mass="15292">MSTPRMQARKELLLARASIERIEFAAHVGRVRSALSPSNLLRSVMSKASSRVGSKGALTTAFRAWRLVRRYPILSSAASMLLARLPLRGAFRLLKLGGLGVGAWQAWRVWQAVKSDPARSRRRQGAIAPVRPRSNPPAP</sequence>